<dbReference type="AlphaFoldDB" id="A0A7R8UB30"/>
<evidence type="ECO:0000256" key="1">
    <source>
        <dbReference type="SAM" id="SignalP"/>
    </source>
</evidence>
<gene>
    <name evidence="2" type="ORF">HERILL_LOCUS780</name>
</gene>
<dbReference type="InterPro" id="IPR006631">
    <property type="entry name" value="DM4_12"/>
</dbReference>
<evidence type="ECO:0000313" key="2">
    <source>
        <dbReference type="EMBL" id="CAD7077435.1"/>
    </source>
</evidence>
<accession>A0A7R8UB30</accession>
<protein>
    <submittedName>
        <fullName evidence="2">Uncharacterized protein</fullName>
    </submittedName>
</protein>
<dbReference type="PANTHER" id="PTHR21253:SF0">
    <property type="entry name" value="F-BOX ONLY PROTEIN 11-RELATED"/>
    <property type="match status" value="1"/>
</dbReference>
<feature type="chain" id="PRO_5030604540" evidence="1">
    <location>
        <begin position="18"/>
        <end position="443"/>
    </location>
</feature>
<name>A0A7R8UB30_HERIL</name>
<dbReference type="PANTHER" id="PTHR21253">
    <property type="entry name" value="F-BOX ONLY PROTEIN 11-RELATED"/>
    <property type="match status" value="1"/>
</dbReference>
<dbReference type="EMBL" id="LR899009">
    <property type="protein sequence ID" value="CAD7077435.1"/>
    <property type="molecule type" value="Genomic_DNA"/>
</dbReference>
<dbReference type="Proteomes" id="UP000594454">
    <property type="component" value="Chromosome 1"/>
</dbReference>
<proteinExistence type="predicted"/>
<dbReference type="OrthoDB" id="8180611at2759"/>
<dbReference type="SMART" id="SM00718">
    <property type="entry name" value="DM4_12"/>
    <property type="match status" value="2"/>
</dbReference>
<dbReference type="Pfam" id="PF07841">
    <property type="entry name" value="DM4_12"/>
    <property type="match status" value="2"/>
</dbReference>
<dbReference type="InParanoid" id="A0A7R8UB30"/>
<organism evidence="2 3">
    <name type="scientific">Hermetia illucens</name>
    <name type="common">Black soldier fly</name>
    <dbReference type="NCBI Taxonomy" id="343691"/>
    <lineage>
        <taxon>Eukaryota</taxon>
        <taxon>Metazoa</taxon>
        <taxon>Ecdysozoa</taxon>
        <taxon>Arthropoda</taxon>
        <taxon>Hexapoda</taxon>
        <taxon>Insecta</taxon>
        <taxon>Pterygota</taxon>
        <taxon>Neoptera</taxon>
        <taxon>Endopterygota</taxon>
        <taxon>Diptera</taxon>
        <taxon>Brachycera</taxon>
        <taxon>Stratiomyomorpha</taxon>
        <taxon>Stratiomyidae</taxon>
        <taxon>Hermetiinae</taxon>
        <taxon>Hermetia</taxon>
    </lineage>
</organism>
<feature type="signal peptide" evidence="1">
    <location>
        <begin position="1"/>
        <end position="17"/>
    </location>
</feature>
<keyword evidence="3" id="KW-1185">Reference proteome</keyword>
<evidence type="ECO:0000313" key="3">
    <source>
        <dbReference type="Proteomes" id="UP000594454"/>
    </source>
</evidence>
<reference evidence="2 3" key="1">
    <citation type="submission" date="2020-11" db="EMBL/GenBank/DDBJ databases">
        <authorList>
            <person name="Wallbank WR R."/>
            <person name="Pardo Diaz C."/>
            <person name="Kozak K."/>
            <person name="Martin S."/>
            <person name="Jiggins C."/>
            <person name="Moest M."/>
            <person name="Warren A I."/>
            <person name="Generalovic N T."/>
            <person name="Byers J.R.P. K."/>
            <person name="Montejo-Kovacevich G."/>
            <person name="Yen C E."/>
        </authorList>
    </citation>
    <scope>NUCLEOTIDE SEQUENCE [LARGE SCALE GENOMIC DNA]</scope>
</reference>
<sequence>MFLPFLLVSAGVLLIHGNSSFLESPRGLLRRKRVVVFNKPSFTHITIAEAKNLINPYPSSTNIVLELTAYHDMPGSIDDWRWRKPAKLKNVTSTTKKPTMPPTMPPAHFYEDHDIIHESKPDFLISEPWSDHLHHNIWTSKPDYKDILLHKPMASHTWRKSYNTPYYWKPPKSNIYRKSRPRPIPAYEEWMDHPGHRERRQIFNSLEVTASKFGLDVKTCILRTICEAKHFLLPPGKSLIQDIIRILFDIPAHPHWKDEYSTATRHKEEDCRKINNPWSNNSHQKVWNRKPSYKETLEDASHSWREGYKDPYFWYSSKNRIQQLRKTIPLNKEWMAHTGYRERREIFDSIKKAAQMNKIDLDVKSCILRTICEVKHFLLPPGKSLIQDIIRILFSIPTQPHWKDEYNKAARHKKRDCKEIYRSRCPISVLELVLQNQSDLSKL</sequence>
<keyword evidence="1" id="KW-0732">Signal</keyword>